<evidence type="ECO:0000313" key="2">
    <source>
        <dbReference type="EMBL" id="CAI2379065.1"/>
    </source>
</evidence>
<name>A0AAD1XU09_EUPCR</name>
<comment type="caution">
    <text evidence="2">The sequence shown here is derived from an EMBL/GenBank/DDBJ whole genome shotgun (WGS) entry which is preliminary data.</text>
</comment>
<dbReference type="EMBL" id="CAMPGE010020877">
    <property type="protein sequence ID" value="CAI2379065.1"/>
    <property type="molecule type" value="Genomic_DNA"/>
</dbReference>
<proteinExistence type="predicted"/>
<dbReference type="AlphaFoldDB" id="A0AAD1XU09"/>
<accession>A0AAD1XU09</accession>
<sequence>MEAQEVVCAAERCWCKAICYREEGGKIEPFCVLHFDSGRDILVELSSDLFYVDICVITDEDIRFIEKAQEVFKQAFAKKERSEKDQFNRNVYKLIRLYFNKRSNFLLKICRTWQNILMNWKHRIHILLENEKEKVFKSEVIKRAEEIYLNFELAPRYLDLKTLFDLMSVSNDNIGILSLCENGISTEEKEEDSCFSTCKEIRSCIYESYYLMECVYYKKKPFPSSNLSEEIISTKNVLKDLDKPSRKFKINAKELDVNEKLFTSNTLNMNDYLSVIARIYNHDKPFEILIILKSLNSDEQNKFLEFYLRYLRITSTLIFDFDSREAKISQLKDKLLFKKNIPSYPITYINVCNNLCQHDRNCGIKSSYYLPELGVQLCSMHRFHKDYSFCSEYVPLLKSDSGQPLEILYRIQNLALKVESTKRYEGPGFKLEDPIINLKRHPMDCENEWIVLCHNEMLRNWVGCYQTLSKVRDFNGTELTSFNQIQIPDDLDIKERNNYCIPTLNDYESDPKFIINMLKIEILEYIVENRFPTYWREKKFNSKSEEIIEYLCKDYVYKELGSNFKNIESNIDIFSTQKDKNYCSSVIEPNMRMGLNCPNKSKKELTNKYDYLSEESFEQSSYPSDSKTNKQLHEENKSTKTIIDKDFDQEPKSNCQLDENNYDEREDHSVSPVSHGKDDKQLNPGHLYTENSCSEIGTSSNNSGFIDENENINLTSLGSESKNMSVFTKEEECKAQNLEYSEANSSKIPEEVVSIEKYTEDEIKDLIDEAEQEVYTQRKRYYRLFNYKSLSEYFINKKYYKLKLLDSDDLLLEYDLSNFEEFREFASNPRWKKQISISSLDKITAKLDTENDIQVHLFIKSSLCEFETLELRIHKDKLKDIKNFLIRYFPISCQYFKLNFGYGCKLQIDYYFKSLINLSSRVTEELYILRWKLRQRQMMTIFKEFKHVCSLAFESCIFALESVPEFGSSLEGSNVKELGLFCYDYGHNGYGVEHLIEGLSQSNGFLQNLDTIYIDGWEDTEETKEKLKEYVDIEKLVII</sequence>
<evidence type="ECO:0000313" key="3">
    <source>
        <dbReference type="Proteomes" id="UP001295684"/>
    </source>
</evidence>
<feature type="region of interest" description="Disordered" evidence="1">
    <location>
        <begin position="616"/>
        <end position="689"/>
    </location>
</feature>
<organism evidence="2 3">
    <name type="scientific">Euplotes crassus</name>
    <dbReference type="NCBI Taxonomy" id="5936"/>
    <lineage>
        <taxon>Eukaryota</taxon>
        <taxon>Sar</taxon>
        <taxon>Alveolata</taxon>
        <taxon>Ciliophora</taxon>
        <taxon>Intramacronucleata</taxon>
        <taxon>Spirotrichea</taxon>
        <taxon>Hypotrichia</taxon>
        <taxon>Euplotida</taxon>
        <taxon>Euplotidae</taxon>
        <taxon>Moneuplotes</taxon>
    </lineage>
</organism>
<protein>
    <submittedName>
        <fullName evidence="2">Uncharacterized protein</fullName>
    </submittedName>
</protein>
<feature type="compositionally biased region" description="Basic and acidic residues" evidence="1">
    <location>
        <begin position="662"/>
        <end position="681"/>
    </location>
</feature>
<feature type="compositionally biased region" description="Basic and acidic residues" evidence="1">
    <location>
        <begin position="627"/>
        <end position="651"/>
    </location>
</feature>
<keyword evidence="3" id="KW-1185">Reference proteome</keyword>
<evidence type="ECO:0000256" key="1">
    <source>
        <dbReference type="SAM" id="MobiDB-lite"/>
    </source>
</evidence>
<dbReference type="Proteomes" id="UP001295684">
    <property type="component" value="Unassembled WGS sequence"/>
</dbReference>
<gene>
    <name evidence="2" type="ORF">ECRASSUSDP1_LOCUS20473</name>
</gene>
<reference evidence="2" key="1">
    <citation type="submission" date="2023-07" db="EMBL/GenBank/DDBJ databases">
        <authorList>
            <consortium name="AG Swart"/>
            <person name="Singh M."/>
            <person name="Singh A."/>
            <person name="Seah K."/>
            <person name="Emmerich C."/>
        </authorList>
    </citation>
    <scope>NUCLEOTIDE SEQUENCE</scope>
    <source>
        <strain evidence="2">DP1</strain>
    </source>
</reference>